<proteinExistence type="predicted"/>
<dbReference type="EMBL" id="MN739779">
    <property type="protein sequence ID" value="QHT26107.1"/>
    <property type="molecule type" value="Genomic_DNA"/>
</dbReference>
<accession>A0A6C0EA93</accession>
<sequence>MASSLSDYAIYASSIAGKRKQISDKSSLISFQYGDDTFFTVECTNDIVSVTKEDKIKDDPEAKIIMITKFFVEQTLEVYQYIIDNNYNDMYKQKCSALLVYCENSWQWHDFHYSAYLMDIDMNKAEEHVQRYINTNFSVLAYYNLACIYSIRNVKDIALEKLRLSIDAGFKDWLWMICDDDLANVKYTDEFVDIIVNCINSSSVNDDIERWLLYIELTDKIVDYIVKTGLDEKIECDDVKGSCDHPEFEKLRQFRIFGCGIER</sequence>
<evidence type="ECO:0000313" key="1">
    <source>
        <dbReference type="EMBL" id="QHT26107.1"/>
    </source>
</evidence>
<organism evidence="1">
    <name type="scientific">viral metagenome</name>
    <dbReference type="NCBI Taxonomy" id="1070528"/>
    <lineage>
        <taxon>unclassified sequences</taxon>
        <taxon>metagenomes</taxon>
        <taxon>organismal metagenomes</taxon>
    </lineage>
</organism>
<protein>
    <submittedName>
        <fullName evidence="1">Uncharacterized protein</fullName>
    </submittedName>
</protein>
<dbReference type="NCBIfam" id="NF047558">
    <property type="entry name" value="TPR_END_plus"/>
    <property type="match status" value="1"/>
</dbReference>
<name>A0A6C0EA93_9ZZZZ</name>
<dbReference type="AlphaFoldDB" id="A0A6C0EA93"/>
<reference evidence="1" key="1">
    <citation type="journal article" date="2020" name="Nature">
        <title>Giant virus diversity and host interactions through global metagenomics.</title>
        <authorList>
            <person name="Schulz F."/>
            <person name="Roux S."/>
            <person name="Paez-Espino D."/>
            <person name="Jungbluth S."/>
            <person name="Walsh D.A."/>
            <person name="Denef V.J."/>
            <person name="McMahon K.D."/>
            <person name="Konstantinidis K.T."/>
            <person name="Eloe-Fadrosh E.A."/>
            <person name="Kyrpides N.C."/>
            <person name="Woyke T."/>
        </authorList>
    </citation>
    <scope>NUCLEOTIDE SEQUENCE</scope>
    <source>
        <strain evidence="1">GVMAG-M-3300023179-27</strain>
    </source>
</reference>